<keyword evidence="2" id="KW-1185">Reference proteome</keyword>
<gene>
    <name evidence="1" type="ordered locus">Ta0489</name>
</gene>
<dbReference type="STRING" id="273075.gene:9571709"/>
<dbReference type="EMBL" id="AL445064">
    <property type="protein sequence ID" value="CAC11631.1"/>
    <property type="molecule type" value="Genomic_DNA"/>
</dbReference>
<dbReference type="InParanoid" id="Q9HKV4"/>
<dbReference type="EnsemblBacteria" id="CAC11631">
    <property type="protein sequence ID" value="CAC11631"/>
    <property type="gene ID" value="CAC11631"/>
</dbReference>
<name>Q9HKV4_THEAC</name>
<organism evidence="1 2">
    <name type="scientific">Thermoplasma acidophilum (strain ATCC 25905 / DSM 1728 / JCM 9062 / NBRC 15155 / AMRC-C165)</name>
    <dbReference type="NCBI Taxonomy" id="273075"/>
    <lineage>
        <taxon>Archaea</taxon>
        <taxon>Methanobacteriati</taxon>
        <taxon>Thermoplasmatota</taxon>
        <taxon>Thermoplasmata</taxon>
        <taxon>Thermoplasmatales</taxon>
        <taxon>Thermoplasmataceae</taxon>
        <taxon>Thermoplasma</taxon>
    </lineage>
</organism>
<dbReference type="PaxDb" id="273075-Ta0489"/>
<accession>Q9HKV4</accession>
<evidence type="ECO:0008006" key="3">
    <source>
        <dbReference type="Google" id="ProtNLM"/>
    </source>
</evidence>
<dbReference type="InterPro" id="IPR036457">
    <property type="entry name" value="PPM-type-like_dom_sf"/>
</dbReference>
<dbReference type="eggNOG" id="arCOG07378">
    <property type="taxonomic scope" value="Archaea"/>
</dbReference>
<dbReference type="HOGENOM" id="CLU_076319_0_0_2"/>
<reference evidence="1 2" key="1">
    <citation type="journal article" date="2000" name="Nature">
        <title>The genome sequence of the thermoacidophilic scavenger Thermoplasma acidophilum.</title>
        <authorList>
            <person name="Ruepp A."/>
            <person name="Graml W."/>
            <person name="Santos-Martinez M.L."/>
            <person name="Koretke K.K."/>
            <person name="Volker C."/>
            <person name="Mewes H.W."/>
            <person name="Frishman D."/>
            <person name="Stocker S."/>
            <person name="Lupas A.N."/>
            <person name="Baumeister W."/>
        </authorList>
    </citation>
    <scope>NUCLEOTIDE SEQUENCE [LARGE SCALE GENOMIC DNA]</scope>
    <source>
        <strain evidence="2">ATCC 25905 / DSM 1728 / JCM 9062 / NBRC 15155 / AMRC-C165</strain>
    </source>
</reference>
<dbReference type="SUPFAM" id="SSF81606">
    <property type="entry name" value="PP2C-like"/>
    <property type="match status" value="1"/>
</dbReference>
<sequence length="231" mass="26236">MISVFHYHQPKIGNSESEYEDAFSYDVEKGLFAMADGSSESVFSNEWARSLVDTFVAGKYDMKIDDMVETAVGMWRSKLPWNNMKWFVKNKIARGSMATFLGLEVLDGSFRSVAVGDTCLFIITPEGMKSFPVKYPSEFGNTPKLIWTGNPLLRTRRSIKWANYMEGRISESDLLIMATDSLAHWMLSRAKQRPWQILIDHSENEGEFIGSLINSGEMKNDDVTFAIISLK</sequence>
<evidence type="ECO:0000313" key="1">
    <source>
        <dbReference type="EMBL" id="CAC11631.1"/>
    </source>
</evidence>
<protein>
    <recommendedName>
        <fullName evidence="3">PPM-type phosphatase domain-containing protein</fullName>
    </recommendedName>
</protein>
<dbReference type="RefSeq" id="WP_010900916.1">
    <property type="nucleotide sequence ID" value="NC_002578.1"/>
</dbReference>
<dbReference type="AlphaFoldDB" id="Q9HKV4"/>
<dbReference type="KEGG" id="tac:Ta0489"/>
<proteinExistence type="predicted"/>
<evidence type="ECO:0000313" key="2">
    <source>
        <dbReference type="Proteomes" id="UP000001024"/>
    </source>
</evidence>
<dbReference type="OrthoDB" id="56021at2157"/>
<dbReference type="Proteomes" id="UP000001024">
    <property type="component" value="Chromosome"/>
</dbReference>